<evidence type="ECO:0000313" key="2">
    <source>
        <dbReference type="Proteomes" id="UP001226084"/>
    </source>
</evidence>
<organism evidence="1 2">
    <name type="scientific">Stenotrophomonas rhizophila</name>
    <dbReference type="NCBI Taxonomy" id="216778"/>
    <lineage>
        <taxon>Bacteria</taxon>
        <taxon>Pseudomonadati</taxon>
        <taxon>Pseudomonadota</taxon>
        <taxon>Gammaproteobacteria</taxon>
        <taxon>Lysobacterales</taxon>
        <taxon>Lysobacteraceae</taxon>
        <taxon>Stenotrophomonas</taxon>
    </lineage>
</organism>
<comment type="caution">
    <text evidence="1">The sequence shown here is derived from an EMBL/GenBank/DDBJ whole genome shotgun (WGS) entry which is preliminary data.</text>
</comment>
<accession>A0AAP5AFV3</accession>
<name>A0AAP5AFV3_9GAMM</name>
<dbReference type="Proteomes" id="UP001226084">
    <property type="component" value="Unassembled WGS sequence"/>
</dbReference>
<proteinExistence type="predicted"/>
<gene>
    <name evidence="1" type="ORF">QE424_001231</name>
</gene>
<dbReference type="RefSeq" id="WP_307106670.1">
    <property type="nucleotide sequence ID" value="NZ_JAUTAS010000001.1"/>
</dbReference>
<evidence type="ECO:0000313" key="1">
    <source>
        <dbReference type="EMBL" id="MDQ1108072.1"/>
    </source>
</evidence>
<protein>
    <submittedName>
        <fullName evidence="1">Uncharacterized protein</fullName>
    </submittedName>
</protein>
<reference evidence="1" key="1">
    <citation type="submission" date="2023-07" db="EMBL/GenBank/DDBJ databases">
        <title>Functional and genomic diversity of the sorghum phyllosphere microbiome.</title>
        <authorList>
            <person name="Shade A."/>
        </authorList>
    </citation>
    <scope>NUCLEOTIDE SEQUENCE</scope>
    <source>
        <strain evidence="1">SORGH_AS_0457</strain>
    </source>
</reference>
<sequence>MSNSATPDTIFNNTLGEAFEALKLGANDLVTVRRVQRRADELASIDAAGAWELRAYASAIKNAFDAADEMFACALRLQPGNLNIRVRWLAMLCVTGQVGKVKEKFIAFRSGLDGNFAAMGAVISLLGYVGLLHDAFQLRQRVAALGGNPGGHAFDGDFGIASAPEMVREKMLATEDFPEPLPSSVYTFSAEDAEQVLADQGLSVDAWSEPIGCAIRFLRQKRLKVVAVKSSFIPHDDRATAMHFQLLIVATPDICWEAEWEFCGVLVDRDFPIINSGTATIAFIPTLREAPRANHS</sequence>
<dbReference type="EMBL" id="JAUTAS010000001">
    <property type="protein sequence ID" value="MDQ1108072.1"/>
    <property type="molecule type" value="Genomic_DNA"/>
</dbReference>
<dbReference type="AlphaFoldDB" id="A0AAP5AFV3"/>